<gene>
    <name evidence="3" type="ORF">U0035_13370</name>
</gene>
<protein>
    <submittedName>
        <fullName evidence="3">Heparinase II/III family protein</fullName>
    </submittedName>
</protein>
<dbReference type="InterPro" id="IPR008929">
    <property type="entry name" value="Chondroitin_lyas"/>
</dbReference>
<evidence type="ECO:0000256" key="1">
    <source>
        <dbReference type="ARBA" id="ARBA00004196"/>
    </source>
</evidence>
<reference evidence="3 4" key="1">
    <citation type="submission" date="2023-12" db="EMBL/GenBank/DDBJ databases">
        <title>Genome sequencing and assembly of bacterial species from a model synthetic community.</title>
        <authorList>
            <person name="Hogle S.L."/>
        </authorList>
    </citation>
    <scope>NUCLEOTIDE SEQUENCE [LARGE SCALE GENOMIC DNA]</scope>
    <source>
        <strain evidence="3 4">HAMBI_3031</strain>
    </source>
</reference>
<dbReference type="Gene3D" id="2.70.98.70">
    <property type="match status" value="1"/>
</dbReference>
<dbReference type="RefSeq" id="WP_211316385.1">
    <property type="nucleotide sequence ID" value="NZ_CP139960.1"/>
</dbReference>
<dbReference type="Proteomes" id="UP001325680">
    <property type="component" value="Chromosome"/>
</dbReference>
<dbReference type="Gene3D" id="1.50.10.100">
    <property type="entry name" value="Chondroitin AC/alginate lyase"/>
    <property type="match status" value="1"/>
</dbReference>
<comment type="subcellular location">
    <subcellularLocation>
        <location evidence="1">Cell envelope</location>
    </subcellularLocation>
</comment>
<accession>A0ABZ0W207</accession>
<dbReference type="SUPFAM" id="SSF48230">
    <property type="entry name" value="Chondroitin AC/alginate lyase"/>
    <property type="match status" value="1"/>
</dbReference>
<name>A0ABZ0W207_9BACT</name>
<dbReference type="InterPro" id="IPR012480">
    <property type="entry name" value="Hepar_II_III_C"/>
</dbReference>
<sequence length="647" mass="73993">MNTIAFSLKLFFVLSGFIFFNDSVQGSTPRNLLQKRANEQAVKEALVPREKWINYPLYADRSGWDQFLGTSKDGIVTSGESYLKYEWQVIKATDYLEFSRSGSRVIMEEPYNQNLNAISSLFLAEMAEGKGRFIDQLINGVFAACEMTSWSLSAHLSLQLKNKRFPDHNQQVIDLLGGDVGALFSWIYFFLNKEFDKADPLIAQRMKYEIKRRIFEPYMNVNHFWWMGFEIRPTRVVNNWNVWCNSNVLQSFALIEEDPDKLAKAVYKTMQSVDLFINYNKGDGACEEGPSYWGHAAGKLYDYLQILSDITGGKISIFDEPIIKNMGEYISRSYVGNGWVVNFSDASAIGGGDPALIYRFGKAVKSEEMKSFAAYLIRQQNGHLKIRGNRDIFRTLQSATYNKEMGTVTPALPSAPYTWYPQTEFCYIKNRTYFFAAKGGFNNESHNHNDVGTFALYVDTIPFFIDAGVGTYTRQTFGRERYTIWTMQSNYHNLPLINGAAQQFGAAYKSSDVSFNVASKKFSLDISKAYNNEASVKNWQRSYDLSDKGLVIEEAFDLTSLKEPTSIHFLVSAKPVINKAGVVLLEKNSRKVEFRYTKRLFNVEVDTLSLNDKRLSDVWGSEIYRIRLIAEKPQLKGKYNYTIAKVF</sequence>
<dbReference type="EMBL" id="CP139960">
    <property type="protein sequence ID" value="WQD36658.1"/>
    <property type="molecule type" value="Genomic_DNA"/>
</dbReference>
<proteinExistence type="predicted"/>
<keyword evidence="4" id="KW-1185">Reference proteome</keyword>
<evidence type="ECO:0000259" key="2">
    <source>
        <dbReference type="Pfam" id="PF07940"/>
    </source>
</evidence>
<evidence type="ECO:0000313" key="4">
    <source>
        <dbReference type="Proteomes" id="UP001325680"/>
    </source>
</evidence>
<evidence type="ECO:0000313" key="3">
    <source>
        <dbReference type="EMBL" id="WQD36658.1"/>
    </source>
</evidence>
<organism evidence="3 4">
    <name type="scientific">Niabella yanshanensis</name>
    <dbReference type="NCBI Taxonomy" id="577386"/>
    <lineage>
        <taxon>Bacteria</taxon>
        <taxon>Pseudomonadati</taxon>
        <taxon>Bacteroidota</taxon>
        <taxon>Chitinophagia</taxon>
        <taxon>Chitinophagales</taxon>
        <taxon>Chitinophagaceae</taxon>
        <taxon>Niabella</taxon>
    </lineage>
</organism>
<dbReference type="Pfam" id="PF07940">
    <property type="entry name" value="Hepar_II_III_C"/>
    <property type="match status" value="1"/>
</dbReference>
<feature type="domain" description="Heparinase II/III-like C-terminal" evidence="2">
    <location>
        <begin position="416"/>
        <end position="500"/>
    </location>
</feature>